<evidence type="ECO:0000313" key="1">
    <source>
        <dbReference type="EMBL" id="EKU12247.1"/>
    </source>
</evidence>
<organism evidence="1 2">
    <name type="scientific">Campylobacter showae CSUNSWCD</name>
    <dbReference type="NCBI Taxonomy" id="1244083"/>
    <lineage>
        <taxon>Bacteria</taxon>
        <taxon>Pseudomonadati</taxon>
        <taxon>Campylobacterota</taxon>
        <taxon>Epsilonproteobacteria</taxon>
        <taxon>Campylobacterales</taxon>
        <taxon>Campylobacteraceae</taxon>
        <taxon>Campylobacter</taxon>
    </lineage>
</organism>
<reference evidence="1 2" key="1">
    <citation type="journal article" date="2013" name="Genome Announc.">
        <title>Genome Sequence of Campylobacter showae UNSWCD, Isolated from a Patient with Crohn's Disease.</title>
        <authorList>
            <person name="Tay A.P."/>
            <person name="Kaakoush N.O."/>
            <person name="Deshpande N.P."/>
            <person name="Chen Z."/>
            <person name="Mitchell H."/>
            <person name="Wilkins M.R."/>
        </authorList>
    </citation>
    <scope>NUCLEOTIDE SEQUENCE [LARGE SCALE GENOMIC DNA]</scope>
    <source>
        <strain evidence="1 2">CSUNSWCD</strain>
    </source>
</reference>
<comment type="caution">
    <text evidence="1">The sequence shown here is derived from an EMBL/GenBank/DDBJ whole genome shotgun (WGS) entry which is preliminary data.</text>
</comment>
<gene>
    <name evidence="1" type="ORF">CSUNSWCD_187</name>
</gene>
<name>M5II52_9BACT</name>
<dbReference type="RefSeq" id="WP_009492660.1">
    <property type="nucleotide sequence ID" value="NZ_AMZQ01000001.1"/>
</dbReference>
<accession>M5II52</accession>
<dbReference type="EMBL" id="AMZQ01000001">
    <property type="protein sequence ID" value="EKU12247.1"/>
    <property type="molecule type" value="Genomic_DNA"/>
</dbReference>
<dbReference type="Proteomes" id="UP000011939">
    <property type="component" value="Unassembled WGS sequence"/>
</dbReference>
<dbReference type="STRING" id="1244083.CSUNSWCD_187"/>
<dbReference type="PATRIC" id="fig|1244083.3.peg.192"/>
<evidence type="ECO:0000313" key="2">
    <source>
        <dbReference type="Proteomes" id="UP000011939"/>
    </source>
</evidence>
<protein>
    <submittedName>
        <fullName evidence="1">Uncharacterized protein</fullName>
    </submittedName>
</protein>
<proteinExistence type="predicted"/>
<dbReference type="AlphaFoldDB" id="M5II52"/>
<sequence length="45" mass="5012">MNFARKVADRILFLDDGKIAFDGGAEEFFGSDSPRIVKFISAMDI</sequence>